<dbReference type="OrthoDB" id="197187at2"/>
<comment type="caution">
    <text evidence="1">The sequence shown here is derived from an EMBL/GenBank/DDBJ whole genome shotgun (WGS) entry which is preliminary data.</text>
</comment>
<proteinExistence type="predicted"/>
<evidence type="ECO:0000313" key="2">
    <source>
        <dbReference type="Proteomes" id="UP000244446"/>
    </source>
</evidence>
<sequence length="88" mass="8817">MARCHTDPCVTAACPRCKVVTPIVKGSHSAMADNLPVARVGDVTGCGATIKTGSADHRADGLPVAYLGSVTFHGGAIITGSSTIKVAP</sequence>
<dbReference type="EMBL" id="QCYH01000007">
    <property type="protein sequence ID" value="PVA09591.1"/>
    <property type="molecule type" value="Genomic_DNA"/>
</dbReference>
<dbReference type="Gene3D" id="2.60.200.60">
    <property type="match status" value="1"/>
</dbReference>
<organism evidence="1 2">
    <name type="scientific">Pelagivirga sediminicola</name>
    <dbReference type="NCBI Taxonomy" id="2170575"/>
    <lineage>
        <taxon>Bacteria</taxon>
        <taxon>Pseudomonadati</taxon>
        <taxon>Pseudomonadota</taxon>
        <taxon>Alphaproteobacteria</taxon>
        <taxon>Rhodobacterales</taxon>
        <taxon>Paracoccaceae</taxon>
        <taxon>Pelagivirga</taxon>
    </lineage>
</organism>
<dbReference type="AlphaFoldDB" id="A0A2T7G599"/>
<dbReference type="CDD" id="cd14743">
    <property type="entry name" value="PAAR_CT_1"/>
    <property type="match status" value="1"/>
</dbReference>
<dbReference type="Pfam" id="PF05488">
    <property type="entry name" value="PAAR_motif"/>
    <property type="match status" value="1"/>
</dbReference>
<gene>
    <name evidence="1" type="ORF">DC366_12930</name>
</gene>
<name>A0A2T7G599_9RHOB</name>
<keyword evidence="2" id="KW-1185">Reference proteome</keyword>
<accession>A0A2T7G599</accession>
<dbReference type="InterPro" id="IPR008727">
    <property type="entry name" value="PAAR_motif"/>
</dbReference>
<evidence type="ECO:0000313" key="1">
    <source>
        <dbReference type="EMBL" id="PVA09591.1"/>
    </source>
</evidence>
<dbReference type="Proteomes" id="UP000244446">
    <property type="component" value="Unassembled WGS sequence"/>
</dbReference>
<reference evidence="1 2" key="1">
    <citation type="submission" date="2018-04" db="EMBL/GenBank/DDBJ databases">
        <title>Pelagivirga bohaiensis gen. nov., sp. nov., a bacterium isolated from the Bohai Sea.</title>
        <authorList>
            <person name="Ji X."/>
        </authorList>
    </citation>
    <scope>NUCLEOTIDE SEQUENCE [LARGE SCALE GENOMIC DNA]</scope>
    <source>
        <strain evidence="1 2">BH-SD19</strain>
    </source>
</reference>
<evidence type="ECO:0008006" key="3">
    <source>
        <dbReference type="Google" id="ProtNLM"/>
    </source>
</evidence>
<protein>
    <recommendedName>
        <fullName evidence="3">PAAR domain-containing protein</fullName>
    </recommendedName>
</protein>
<dbReference type="RefSeq" id="WP_108692638.1">
    <property type="nucleotide sequence ID" value="NZ_QCYH01000007.1"/>
</dbReference>